<protein>
    <submittedName>
        <fullName evidence="2">BQ2448_1791 protein</fullName>
    </submittedName>
</protein>
<feature type="compositionally biased region" description="Low complexity" evidence="1">
    <location>
        <begin position="45"/>
        <end position="60"/>
    </location>
</feature>
<accession>A0A238FB59</accession>
<organism evidence="2 3">
    <name type="scientific">Microbotryum intermedium</name>
    <dbReference type="NCBI Taxonomy" id="269621"/>
    <lineage>
        <taxon>Eukaryota</taxon>
        <taxon>Fungi</taxon>
        <taxon>Dikarya</taxon>
        <taxon>Basidiomycota</taxon>
        <taxon>Pucciniomycotina</taxon>
        <taxon>Microbotryomycetes</taxon>
        <taxon>Microbotryales</taxon>
        <taxon>Microbotryaceae</taxon>
        <taxon>Microbotryum</taxon>
    </lineage>
</organism>
<reference evidence="3" key="1">
    <citation type="submission" date="2016-09" db="EMBL/GenBank/DDBJ databases">
        <authorList>
            <person name="Jeantristanb JTB J.-T."/>
            <person name="Ricardo R."/>
        </authorList>
    </citation>
    <scope>NUCLEOTIDE SEQUENCE [LARGE SCALE GENOMIC DNA]</scope>
</reference>
<feature type="compositionally biased region" description="Basic and acidic residues" evidence="1">
    <location>
        <begin position="12"/>
        <end position="28"/>
    </location>
</feature>
<sequence length="124" mass="13300">MGLLETSILEEVPFHSEAQKPHQRDALARRRRNEPSSPAPPPLPSSSSSSSSSTASASVSARHDVSNHSLSPRESNKKIEEKSKVIAAMVGATLTSLTSRSCFLTPSAIHSVPLRLRSQSRSAK</sequence>
<dbReference type="AlphaFoldDB" id="A0A238FB59"/>
<gene>
    <name evidence="2" type="ORF">BQ2448_1791</name>
</gene>
<evidence type="ECO:0000256" key="1">
    <source>
        <dbReference type="SAM" id="MobiDB-lite"/>
    </source>
</evidence>
<evidence type="ECO:0000313" key="3">
    <source>
        <dbReference type="Proteomes" id="UP000198372"/>
    </source>
</evidence>
<dbReference type="EMBL" id="FMSP01000005">
    <property type="protein sequence ID" value="SCV70397.1"/>
    <property type="molecule type" value="Genomic_DNA"/>
</dbReference>
<name>A0A238FB59_9BASI</name>
<proteinExistence type="predicted"/>
<dbReference type="Proteomes" id="UP000198372">
    <property type="component" value="Unassembled WGS sequence"/>
</dbReference>
<evidence type="ECO:0000313" key="2">
    <source>
        <dbReference type="EMBL" id="SCV70397.1"/>
    </source>
</evidence>
<feature type="region of interest" description="Disordered" evidence="1">
    <location>
        <begin position="1"/>
        <end position="80"/>
    </location>
</feature>
<keyword evidence="3" id="KW-1185">Reference proteome</keyword>